<accession>A0A0B6XVY5</accession>
<name>A0A0B6XVY5_9EUPU</name>
<dbReference type="EMBL" id="HACG01001204">
    <property type="protein sequence ID" value="CEK48069.1"/>
    <property type="molecule type" value="Transcribed_RNA"/>
</dbReference>
<sequence>RMTMEEDLEDWEVYDEIKGSRKMKSVTSVSSFTNIELSVTLKDGIGLSLVNSLSEELLYVTLKNIS</sequence>
<evidence type="ECO:0000313" key="1">
    <source>
        <dbReference type="EMBL" id="CEK48069.1"/>
    </source>
</evidence>
<feature type="non-terminal residue" evidence="1">
    <location>
        <position position="1"/>
    </location>
</feature>
<proteinExistence type="predicted"/>
<organism evidence="1">
    <name type="scientific">Arion vulgaris</name>
    <dbReference type="NCBI Taxonomy" id="1028688"/>
    <lineage>
        <taxon>Eukaryota</taxon>
        <taxon>Metazoa</taxon>
        <taxon>Spiralia</taxon>
        <taxon>Lophotrochozoa</taxon>
        <taxon>Mollusca</taxon>
        <taxon>Gastropoda</taxon>
        <taxon>Heterobranchia</taxon>
        <taxon>Euthyneura</taxon>
        <taxon>Panpulmonata</taxon>
        <taxon>Eupulmonata</taxon>
        <taxon>Stylommatophora</taxon>
        <taxon>Helicina</taxon>
        <taxon>Arionoidea</taxon>
        <taxon>Arionidae</taxon>
        <taxon>Arion</taxon>
    </lineage>
</organism>
<reference evidence="1" key="1">
    <citation type="submission" date="2014-12" db="EMBL/GenBank/DDBJ databases">
        <title>Insight into the proteome of Arion vulgaris.</title>
        <authorList>
            <person name="Aradska J."/>
            <person name="Bulat T."/>
            <person name="Smidak R."/>
            <person name="Sarate P."/>
            <person name="Gangsoo J."/>
            <person name="Sialana F."/>
            <person name="Bilban M."/>
            <person name="Lubec G."/>
        </authorList>
    </citation>
    <scope>NUCLEOTIDE SEQUENCE</scope>
    <source>
        <tissue evidence="1">Skin</tissue>
    </source>
</reference>
<gene>
    <name evidence="1" type="primary">ORF3022</name>
</gene>
<protein>
    <submittedName>
        <fullName evidence="1">Uncharacterized protein</fullName>
    </submittedName>
</protein>
<dbReference type="AlphaFoldDB" id="A0A0B6XVY5"/>
<feature type="non-terminal residue" evidence="1">
    <location>
        <position position="66"/>
    </location>
</feature>